<keyword evidence="4" id="KW-0808">Transferase</keyword>
<gene>
    <name evidence="7" type="ORF">ONB1V03_LOCUS6035</name>
</gene>
<dbReference type="EMBL" id="CAJPVJ010002595">
    <property type="protein sequence ID" value="CAG2166514.1"/>
    <property type="molecule type" value="Genomic_DNA"/>
</dbReference>
<dbReference type="Pfam" id="PF04389">
    <property type="entry name" value="Peptidase_M28"/>
    <property type="match status" value="1"/>
</dbReference>
<organism evidence="7">
    <name type="scientific">Oppiella nova</name>
    <dbReference type="NCBI Taxonomy" id="334625"/>
    <lineage>
        <taxon>Eukaryota</taxon>
        <taxon>Metazoa</taxon>
        <taxon>Ecdysozoa</taxon>
        <taxon>Arthropoda</taxon>
        <taxon>Chelicerata</taxon>
        <taxon>Arachnida</taxon>
        <taxon>Acari</taxon>
        <taxon>Acariformes</taxon>
        <taxon>Sarcoptiformes</taxon>
        <taxon>Oribatida</taxon>
        <taxon>Brachypylina</taxon>
        <taxon>Oppioidea</taxon>
        <taxon>Oppiidae</taxon>
        <taxon>Oppiella</taxon>
    </lineage>
</organism>
<dbReference type="Gene3D" id="3.40.630.10">
    <property type="entry name" value="Zn peptidases"/>
    <property type="match status" value="1"/>
</dbReference>
<evidence type="ECO:0000313" key="8">
    <source>
        <dbReference type="Proteomes" id="UP000728032"/>
    </source>
</evidence>
<evidence type="ECO:0000256" key="5">
    <source>
        <dbReference type="ARBA" id="ARBA00023315"/>
    </source>
</evidence>
<dbReference type="GO" id="GO:0008270">
    <property type="term" value="F:zinc ion binding"/>
    <property type="evidence" value="ECO:0007669"/>
    <property type="project" value="TreeGrafter"/>
</dbReference>
<dbReference type="InterPro" id="IPR040234">
    <property type="entry name" value="QC/QCL"/>
</dbReference>
<feature type="non-terminal residue" evidence="7">
    <location>
        <position position="333"/>
    </location>
</feature>
<dbReference type="Proteomes" id="UP000728032">
    <property type="component" value="Unassembled WGS sequence"/>
</dbReference>
<dbReference type="PANTHER" id="PTHR12283">
    <property type="entry name" value="GLUTAMINYL-PEPTIDE CYCLOTRANSFERASE"/>
    <property type="match status" value="1"/>
</dbReference>
<evidence type="ECO:0000259" key="6">
    <source>
        <dbReference type="Pfam" id="PF04389"/>
    </source>
</evidence>
<feature type="domain" description="Peptidase M28" evidence="6">
    <location>
        <begin position="70"/>
        <end position="323"/>
    </location>
</feature>
<evidence type="ECO:0000313" key="7">
    <source>
        <dbReference type="EMBL" id="CAD7647010.1"/>
    </source>
</evidence>
<evidence type="ECO:0000256" key="1">
    <source>
        <dbReference type="ARBA" id="ARBA00000001"/>
    </source>
</evidence>
<dbReference type="EC" id="2.3.2.5" evidence="3"/>
<keyword evidence="8" id="KW-1185">Reference proteome</keyword>
<evidence type="ECO:0000256" key="3">
    <source>
        <dbReference type="ARBA" id="ARBA00012012"/>
    </source>
</evidence>
<comment type="catalytic activity">
    <reaction evidence="1">
        <text>N-terminal L-glutaminyl-[peptide] = N-terminal 5-oxo-L-prolyl-[peptide] + NH4(+)</text>
        <dbReference type="Rhea" id="RHEA:23652"/>
        <dbReference type="Rhea" id="RHEA-COMP:11736"/>
        <dbReference type="Rhea" id="RHEA-COMP:11846"/>
        <dbReference type="ChEBI" id="CHEBI:28938"/>
        <dbReference type="ChEBI" id="CHEBI:64722"/>
        <dbReference type="ChEBI" id="CHEBI:87215"/>
        <dbReference type="EC" id="2.3.2.5"/>
    </reaction>
</comment>
<dbReference type="GO" id="GO:0016603">
    <property type="term" value="F:glutaminyl-peptide cyclotransferase activity"/>
    <property type="evidence" value="ECO:0007669"/>
    <property type="project" value="UniProtKB-EC"/>
</dbReference>
<dbReference type="PANTHER" id="PTHR12283:SF6">
    <property type="entry name" value="GLUTAMINYL-PEPTIDE CYCLOTRANSFERASE-RELATED"/>
    <property type="match status" value="1"/>
</dbReference>
<sequence length="333" mass="38572">KSRRKRSIRQLVNNDFNTTLKHITIPRTSGTEGNKIVRNYIISQMRDLGWNVSVDSFDDKTPYGSKHFSNIIATNNENACKRVSIACHYDSKYFPLFDFVGAIDSAVPCALLIHLAALLRHELDRHRAQNLNPSLQFIFFDGEEAFHLWSAKDSLYGARHLAEKWHKTQVKNTGNCHLDNELQRMTALILLDLIGANNMKFNNFFANTSYLYLKLMAIGKSFMFTHIISNTVNKQIKAYLTFICNLSIDKEIPTKQYNNNRNQLFPSSQVYNYGIQDDHEPFLKKGVPILHLITSPFPPVWHQEDDDIDHLDFYSINIFENIFYDFLKSVIRG</sequence>
<protein>
    <recommendedName>
        <fullName evidence="3">glutaminyl-peptide cyclotransferase</fullName>
        <ecNumber evidence="3">2.3.2.5</ecNumber>
    </recommendedName>
</protein>
<evidence type="ECO:0000256" key="4">
    <source>
        <dbReference type="ARBA" id="ARBA00022679"/>
    </source>
</evidence>
<dbReference type="InterPro" id="IPR007484">
    <property type="entry name" value="Peptidase_M28"/>
</dbReference>
<dbReference type="SUPFAM" id="SSF53187">
    <property type="entry name" value="Zn-dependent exopeptidases"/>
    <property type="match status" value="1"/>
</dbReference>
<dbReference type="OrthoDB" id="3907302at2759"/>
<dbReference type="AlphaFoldDB" id="A0A7R9LTJ8"/>
<evidence type="ECO:0000256" key="2">
    <source>
        <dbReference type="ARBA" id="ARBA00006014"/>
    </source>
</evidence>
<comment type="similarity">
    <text evidence="2">Belongs to the glutaminyl-peptide cyclotransferase family.</text>
</comment>
<proteinExistence type="inferred from homology"/>
<keyword evidence="5" id="KW-0012">Acyltransferase</keyword>
<accession>A0A7R9LTJ8</accession>
<reference evidence="7" key="1">
    <citation type="submission" date="2020-11" db="EMBL/GenBank/DDBJ databases">
        <authorList>
            <person name="Tran Van P."/>
        </authorList>
    </citation>
    <scope>NUCLEOTIDE SEQUENCE</scope>
</reference>
<name>A0A7R9LTJ8_9ACAR</name>
<dbReference type="EMBL" id="OC917420">
    <property type="protein sequence ID" value="CAD7647010.1"/>
    <property type="molecule type" value="Genomic_DNA"/>
</dbReference>